<comment type="subcellular location">
    <subcellularLocation>
        <location evidence="1">Nucleus</location>
    </subcellularLocation>
</comment>
<evidence type="ECO:0000256" key="6">
    <source>
        <dbReference type="SAM" id="MobiDB-lite"/>
    </source>
</evidence>
<sequence length="1051" mass="117554">MLMRRRLTSLQPRRPENPILLPSPGRAGQSRIIRSSLKLCNFLSCGEEQRAETMVSPNRNPAQGFSYPHSSNMHNDLPGINSMQPPENTIPSPTANVNTTSFEVPPTKKIRKPYTITKSRESWSEQEHQKFVEAVQLFGRDWKKIEAFVGTKTAVQIRSHAQKYFEKVLKSGKKELVPPPRPKKKSAHPYPHKSPKDAPNVAQVNGATNVIQSTGASNFTHANGFPTVTHLTGPPTVTHFTRAPTFTNVNGDPAKSHYVEWLSIPELEDNICYNSERSEPVFYFQAMRDDGAVFLPAIENICPQNSMTERTLWTGPASEINHHEVYFSQGMRDYGPLLPEVANNTRYNSSNESTLMIQPADEISNIESFLSDDPSLALLYELLANVLENPNAAGHLQRHRQMDPIKLESHPIISPFSATANEEKIQRLSCTELESDIRKLICVNCIEPEKEVTFAEELLLPRKRLSSRPEFPTYTQVVYLKMERSQKVQHVTVLMLLAHLTMVVNKPYNLWEVGDQESLAYHEPGVGIWGPGRDWIHDPALCLGPETWTGFGATTRCCVLVLSCGEEQRAETMVSPNRNPAQGFSYPHSSNMYNDLPGINSMQPPENTIPSPTANVNTTSFEVPPTKKIRKPYTITKSRESWSEQEHQKFVEAVQLFGRDWKKIEAFVGTKTAVQIRSHAQKHFEKVLKSGIKERVPPPRPKKKATHPYPHKSPTDAPNVAQFNGATNVTQSTGASYFTHANGFPIVTYMTGSPTVAHFTGAPTFTNDNGDPAMSHFDWTPAVTHVAGSPNVTHDTGPFHYSAALYEPAFCSPHSSSAVVNPINGASSPPWRSSSAPPVILPQLETDVEWLSIPELEDNRCYNSERSEPVFYSQAMRDDGAVFLPAIEYINPHNSMTERTLWTGPASEINHHEVYFSQGMRDYVPLLPAIANNTRDNSSTESTLMIQPDDEIFNIEGFLRDNPSFAPVYEFIANVLEDPNEAGHLQRLRQMDPTRFRSALLMMQRLSQNLQGPNLARLCQIISPDGATANEERVMPSVYPNNVQGNAILSA</sequence>
<evidence type="ECO:0000256" key="5">
    <source>
        <dbReference type="ARBA" id="ARBA00023242"/>
    </source>
</evidence>
<dbReference type="InterPro" id="IPR009057">
    <property type="entry name" value="Homeodomain-like_sf"/>
</dbReference>
<dbReference type="GO" id="GO:0005634">
    <property type="term" value="C:nucleus"/>
    <property type="evidence" value="ECO:0007669"/>
    <property type="project" value="UniProtKB-SubCell"/>
</dbReference>
<proteinExistence type="predicted"/>
<dbReference type="PROSITE" id="PS50090">
    <property type="entry name" value="MYB_LIKE"/>
    <property type="match status" value="2"/>
</dbReference>
<dbReference type="PROSITE" id="PS51294">
    <property type="entry name" value="HTH_MYB"/>
    <property type="match status" value="2"/>
</dbReference>
<evidence type="ECO:0000259" key="9">
    <source>
        <dbReference type="PROSITE" id="PS51294"/>
    </source>
</evidence>
<feature type="domain" description="HTH myb-type" evidence="9">
    <location>
        <begin position="634"/>
        <end position="688"/>
    </location>
</feature>
<comment type="caution">
    <text evidence="10">The sequence shown here is derived from an EMBL/GenBank/DDBJ whole genome shotgun (WGS) entry which is preliminary data.</text>
</comment>
<evidence type="ECO:0000259" key="8">
    <source>
        <dbReference type="PROSITE" id="PS51293"/>
    </source>
</evidence>
<evidence type="ECO:0000256" key="4">
    <source>
        <dbReference type="ARBA" id="ARBA00023163"/>
    </source>
</evidence>
<dbReference type="PANTHER" id="PTHR12802:SF167">
    <property type="entry name" value="PROTEIN REVEILLE 5"/>
    <property type="match status" value="1"/>
</dbReference>
<keyword evidence="11" id="KW-1185">Reference proteome</keyword>
<feature type="region of interest" description="Disordered" evidence="6">
    <location>
        <begin position="172"/>
        <end position="200"/>
    </location>
</feature>
<accession>A0A7J6HC64</accession>
<feature type="domain" description="Myb-like" evidence="7">
    <location>
        <begin position="634"/>
        <end position="684"/>
    </location>
</feature>
<keyword evidence="4" id="KW-0804">Transcription</keyword>
<dbReference type="InterPro" id="IPR001005">
    <property type="entry name" value="SANT/Myb"/>
</dbReference>
<dbReference type="Pfam" id="PF00249">
    <property type="entry name" value="Myb_DNA-binding"/>
    <property type="match status" value="2"/>
</dbReference>
<evidence type="ECO:0000313" key="11">
    <source>
        <dbReference type="Proteomes" id="UP000583929"/>
    </source>
</evidence>
<evidence type="ECO:0000313" key="10">
    <source>
        <dbReference type="EMBL" id="KAF4392917.1"/>
    </source>
</evidence>
<name>A0A7J6HC64_CANSA</name>
<dbReference type="FunFam" id="1.10.10.60:FF:000023">
    <property type="entry name" value="protein REVEILLE 6 isoform X1"/>
    <property type="match status" value="2"/>
</dbReference>
<dbReference type="PROSITE" id="PS51293">
    <property type="entry name" value="SANT"/>
    <property type="match status" value="2"/>
</dbReference>
<organism evidence="10 11">
    <name type="scientific">Cannabis sativa</name>
    <name type="common">Hemp</name>
    <name type="synonym">Marijuana</name>
    <dbReference type="NCBI Taxonomy" id="3483"/>
    <lineage>
        <taxon>Eukaryota</taxon>
        <taxon>Viridiplantae</taxon>
        <taxon>Streptophyta</taxon>
        <taxon>Embryophyta</taxon>
        <taxon>Tracheophyta</taxon>
        <taxon>Spermatophyta</taxon>
        <taxon>Magnoliopsida</taxon>
        <taxon>eudicotyledons</taxon>
        <taxon>Gunneridae</taxon>
        <taxon>Pentapetalae</taxon>
        <taxon>rosids</taxon>
        <taxon>fabids</taxon>
        <taxon>Rosales</taxon>
        <taxon>Cannabaceae</taxon>
        <taxon>Cannabis</taxon>
    </lineage>
</organism>
<dbReference type="Proteomes" id="UP000583929">
    <property type="component" value="Unassembled WGS sequence"/>
</dbReference>
<feature type="region of interest" description="Disordered" evidence="6">
    <location>
        <begin position="693"/>
        <end position="719"/>
    </location>
</feature>
<keyword evidence="2" id="KW-0805">Transcription regulation</keyword>
<dbReference type="SMART" id="SM00717">
    <property type="entry name" value="SANT"/>
    <property type="match status" value="2"/>
</dbReference>
<evidence type="ECO:0000256" key="2">
    <source>
        <dbReference type="ARBA" id="ARBA00023015"/>
    </source>
</evidence>
<feature type="domain" description="SANT" evidence="8">
    <location>
        <begin position="637"/>
        <end position="688"/>
    </location>
</feature>
<keyword evidence="5" id="KW-0539">Nucleus</keyword>
<dbReference type="NCBIfam" id="TIGR01557">
    <property type="entry name" value="myb_SHAQKYF"/>
    <property type="match status" value="2"/>
</dbReference>
<dbReference type="InterPro" id="IPR017884">
    <property type="entry name" value="SANT_dom"/>
</dbReference>
<evidence type="ECO:0000256" key="1">
    <source>
        <dbReference type="ARBA" id="ARBA00004123"/>
    </source>
</evidence>
<feature type="domain" description="Myb-like" evidence="7">
    <location>
        <begin position="115"/>
        <end position="165"/>
    </location>
</feature>
<dbReference type="PANTHER" id="PTHR12802">
    <property type="entry name" value="SWI/SNF COMPLEX-RELATED"/>
    <property type="match status" value="1"/>
</dbReference>
<dbReference type="CDD" id="cd00167">
    <property type="entry name" value="SANT"/>
    <property type="match status" value="2"/>
</dbReference>
<reference evidence="10 11" key="1">
    <citation type="journal article" date="2020" name="bioRxiv">
        <title>Sequence and annotation of 42 cannabis genomes reveals extensive copy number variation in cannabinoid synthesis and pathogen resistance genes.</title>
        <authorList>
            <person name="Mckernan K.J."/>
            <person name="Helbert Y."/>
            <person name="Kane L.T."/>
            <person name="Ebling H."/>
            <person name="Zhang L."/>
            <person name="Liu B."/>
            <person name="Eaton Z."/>
            <person name="Mclaughlin S."/>
            <person name="Kingan S."/>
            <person name="Baybayan P."/>
            <person name="Concepcion G."/>
            <person name="Jordan M."/>
            <person name="Riva A."/>
            <person name="Barbazuk W."/>
            <person name="Harkins T."/>
        </authorList>
    </citation>
    <scope>NUCLEOTIDE SEQUENCE [LARGE SCALE GENOMIC DNA]</scope>
    <source>
        <strain evidence="11">cv. Jamaican Lion 4</strain>
        <tissue evidence="10">Leaf</tissue>
    </source>
</reference>
<dbReference type="GO" id="GO:0003677">
    <property type="term" value="F:DNA binding"/>
    <property type="evidence" value="ECO:0007669"/>
    <property type="project" value="UniProtKB-KW"/>
</dbReference>
<keyword evidence="3" id="KW-0238">DNA-binding</keyword>
<feature type="compositionally biased region" description="Basic residues" evidence="6">
    <location>
        <begin position="181"/>
        <end position="193"/>
    </location>
</feature>
<evidence type="ECO:0000256" key="3">
    <source>
        <dbReference type="ARBA" id="ARBA00023125"/>
    </source>
</evidence>
<dbReference type="EMBL" id="JAATIQ010000050">
    <property type="protein sequence ID" value="KAF4392917.1"/>
    <property type="molecule type" value="Genomic_DNA"/>
</dbReference>
<dbReference type="Gene3D" id="1.10.10.60">
    <property type="entry name" value="Homeodomain-like"/>
    <property type="match status" value="2"/>
</dbReference>
<feature type="domain" description="SANT" evidence="8">
    <location>
        <begin position="118"/>
        <end position="169"/>
    </location>
</feature>
<dbReference type="SUPFAM" id="SSF46689">
    <property type="entry name" value="Homeodomain-like"/>
    <property type="match status" value="2"/>
</dbReference>
<gene>
    <name evidence="10" type="ORF">G4B88_011912</name>
</gene>
<dbReference type="GO" id="GO:0010468">
    <property type="term" value="P:regulation of gene expression"/>
    <property type="evidence" value="ECO:0007669"/>
    <property type="project" value="UniProtKB-ARBA"/>
</dbReference>
<dbReference type="InterPro" id="IPR006447">
    <property type="entry name" value="Myb_dom_plants"/>
</dbReference>
<dbReference type="InterPro" id="IPR017930">
    <property type="entry name" value="Myb_dom"/>
</dbReference>
<feature type="region of interest" description="Disordered" evidence="6">
    <location>
        <begin position="1"/>
        <end position="27"/>
    </location>
</feature>
<dbReference type="Pfam" id="PF24904">
    <property type="entry name" value="RVE6"/>
    <property type="match status" value="1"/>
</dbReference>
<dbReference type="AlphaFoldDB" id="A0A7J6HC64"/>
<evidence type="ECO:0000259" key="7">
    <source>
        <dbReference type="PROSITE" id="PS50090"/>
    </source>
</evidence>
<feature type="compositionally biased region" description="Basic residues" evidence="6">
    <location>
        <begin position="700"/>
        <end position="710"/>
    </location>
</feature>
<protein>
    <submittedName>
        <fullName evidence="10">Uncharacterized protein</fullName>
    </submittedName>
</protein>
<feature type="domain" description="HTH myb-type" evidence="9">
    <location>
        <begin position="115"/>
        <end position="169"/>
    </location>
</feature>